<dbReference type="Proteomes" id="UP000585474">
    <property type="component" value="Unassembled WGS sequence"/>
</dbReference>
<dbReference type="EMBL" id="BJWL01000161">
    <property type="protein sequence ID" value="GFS32350.1"/>
    <property type="molecule type" value="Genomic_DNA"/>
</dbReference>
<evidence type="ECO:0008006" key="3">
    <source>
        <dbReference type="Google" id="ProtNLM"/>
    </source>
</evidence>
<proteinExistence type="predicted"/>
<sequence>MLGRALLIVDYWRLNIPLERVVVLTKFAVLVRLFGLPLECLTQEADRVLGQAFGEVIMVDTDVASPTKIRFLRAKLWIATNKPISSMFYLHTREGEIFWIECRYERVFHICRNCGHIGHPYNLAQEAIDEQLLEISLRLDSAVVSDGRALMRLVAMQGFIKKLAKFRKGMKLQQSTPSPENLNYQLLAMTPIGEVCMCLLAWIVDEEIGNADVMAKSWLEQGSLLQQYGFILAVHVREPHNKRKDQPVHRRGNPMKRRFFSVSDYELRSNLVKKKWYSCDDKPNAFYTGQWDNQLGKRKWREAPSFGESKKQKRSGKGIFCLELKVILLASDEPVQIMETDTQEIIDQVFLKLFFNDVFQVVGLRHPNEVSKGLQSDFKSKPTWKVEAFWLTFYEAAAIVHKVWQIRGFGAGSKPAFMERDANQDQSLRWKLDELLHKQETYWAQRAKLKWLKLGYRNNCYFHVAATIRNRKKRISFFRSEGGKIIFSHEEIKAEVLSHFYKLFRKTGRNGDGFLNSFDEGKNWGYPQHFDVISSISSRLTEDEKQALQAFFQMGGLKSPGPDGIIAAFYQKHWNLIGDGIMKFIAPTAPPVSHLLFADDCFLFLEFIPEHIWCLKWMLDAYCRQSGQRINFQKSEILVSQPLVTEKRSSIFWVFLGFQFQESI</sequence>
<comment type="caution">
    <text evidence="1">The sequence shown here is derived from an EMBL/GenBank/DDBJ whole genome shotgun (WGS) entry which is preliminary data.</text>
</comment>
<dbReference type="InterPro" id="IPR040256">
    <property type="entry name" value="At4g02000-like"/>
</dbReference>
<gene>
    <name evidence="1" type="ORF">Acr_00g0022190</name>
</gene>
<reference evidence="2" key="1">
    <citation type="submission" date="2019-07" db="EMBL/GenBank/DDBJ databases">
        <title>De Novo Assembly of kiwifruit Actinidia rufa.</title>
        <authorList>
            <person name="Sugita-Konishi S."/>
            <person name="Sato K."/>
            <person name="Mori E."/>
            <person name="Abe Y."/>
            <person name="Kisaki G."/>
            <person name="Hamano K."/>
            <person name="Suezawa K."/>
            <person name="Otani M."/>
            <person name="Fukuda T."/>
            <person name="Manabe T."/>
            <person name="Gomi K."/>
            <person name="Tabuchi M."/>
            <person name="Akimitsu K."/>
            <person name="Kataoka I."/>
        </authorList>
    </citation>
    <scope>NUCLEOTIDE SEQUENCE [LARGE SCALE GENOMIC DNA]</scope>
    <source>
        <strain evidence="2">cv. Fuchu</strain>
    </source>
</reference>
<keyword evidence="2" id="KW-1185">Reference proteome</keyword>
<dbReference type="AlphaFoldDB" id="A0A7J0DCG0"/>
<dbReference type="PANTHER" id="PTHR31286:SF180">
    <property type="entry name" value="OS10G0362600 PROTEIN"/>
    <property type="match status" value="1"/>
</dbReference>
<evidence type="ECO:0000313" key="2">
    <source>
        <dbReference type="Proteomes" id="UP000585474"/>
    </source>
</evidence>
<name>A0A7J0DCG0_9ERIC</name>
<organism evidence="1 2">
    <name type="scientific">Actinidia rufa</name>
    <dbReference type="NCBI Taxonomy" id="165716"/>
    <lineage>
        <taxon>Eukaryota</taxon>
        <taxon>Viridiplantae</taxon>
        <taxon>Streptophyta</taxon>
        <taxon>Embryophyta</taxon>
        <taxon>Tracheophyta</taxon>
        <taxon>Spermatophyta</taxon>
        <taxon>Magnoliopsida</taxon>
        <taxon>eudicotyledons</taxon>
        <taxon>Gunneridae</taxon>
        <taxon>Pentapetalae</taxon>
        <taxon>asterids</taxon>
        <taxon>Ericales</taxon>
        <taxon>Actinidiaceae</taxon>
        <taxon>Actinidia</taxon>
    </lineage>
</organism>
<accession>A0A7J0DCG0</accession>
<dbReference type="OrthoDB" id="1690666at2759"/>
<evidence type="ECO:0000313" key="1">
    <source>
        <dbReference type="EMBL" id="GFS32350.1"/>
    </source>
</evidence>
<protein>
    <recommendedName>
        <fullName evidence="3">Reverse transcriptase</fullName>
    </recommendedName>
</protein>
<dbReference type="PANTHER" id="PTHR31286">
    <property type="entry name" value="GLYCINE-RICH CELL WALL STRUCTURAL PROTEIN 1.8-LIKE"/>
    <property type="match status" value="1"/>
</dbReference>